<protein>
    <submittedName>
        <fullName evidence="2">Uncharacterized protein</fullName>
    </submittedName>
</protein>
<dbReference type="AlphaFoldDB" id="A0A3Q9UED2"/>
<evidence type="ECO:0000313" key="2">
    <source>
        <dbReference type="EMBL" id="AZZ39930.1"/>
    </source>
</evidence>
<organism evidence="2 3">
    <name type="scientific">Acidipropionibacterium jensenii</name>
    <dbReference type="NCBI Taxonomy" id="1749"/>
    <lineage>
        <taxon>Bacteria</taxon>
        <taxon>Bacillati</taxon>
        <taxon>Actinomycetota</taxon>
        <taxon>Actinomycetes</taxon>
        <taxon>Propionibacteriales</taxon>
        <taxon>Propionibacteriaceae</taxon>
        <taxon>Acidipropionibacterium</taxon>
    </lineage>
</organism>
<proteinExistence type="predicted"/>
<evidence type="ECO:0000256" key="1">
    <source>
        <dbReference type="SAM" id="Phobius"/>
    </source>
</evidence>
<sequence length="157" mass="16825">MAPQQPALPYLAAQPAQPYPAQQYSGRQPALPPMGAVDLTIQGSVMTSNMITPTVVINGHHIGAHYGWQRITVPVGPVHVDAFAQWTRTYGQASLDFQLAAGQCVPVFYAAPMHQFSTGSIGHVRQQRKGMGPFLIIMAVLAVVLALVVTLNLRALG</sequence>
<feature type="transmembrane region" description="Helical" evidence="1">
    <location>
        <begin position="134"/>
        <end position="153"/>
    </location>
</feature>
<evidence type="ECO:0000313" key="3">
    <source>
        <dbReference type="Proteomes" id="UP000285875"/>
    </source>
</evidence>
<gene>
    <name evidence="2" type="ORF">C0Z10_09385</name>
</gene>
<dbReference type="EMBL" id="CP025570">
    <property type="protein sequence ID" value="AZZ39930.1"/>
    <property type="molecule type" value="Genomic_DNA"/>
</dbReference>
<dbReference type="KEGG" id="aji:C0Z10_09385"/>
<reference evidence="3" key="1">
    <citation type="submission" date="2017-12" db="EMBL/GenBank/DDBJ databases">
        <title>Whole genome sequencing of Acidipropionibacterium jensenii strains JS279 and JS280.</title>
        <authorList>
            <person name="Deptula P."/>
            <person name="Laine P."/>
            <person name="Smolander O.-P."/>
            <person name="Paulin L."/>
            <person name="Auvinen P."/>
            <person name="Varmanen P."/>
        </authorList>
    </citation>
    <scope>NUCLEOTIDE SEQUENCE [LARGE SCALE GENOMIC DNA]</scope>
    <source>
        <strain evidence="3">JS280</strain>
    </source>
</reference>
<keyword evidence="1" id="KW-0812">Transmembrane</keyword>
<keyword evidence="1" id="KW-1133">Transmembrane helix</keyword>
<dbReference type="Proteomes" id="UP000285875">
    <property type="component" value="Chromosome"/>
</dbReference>
<keyword evidence="1" id="KW-0472">Membrane</keyword>
<name>A0A3Q9UED2_9ACTN</name>
<accession>A0A3Q9UED2</accession>